<name>A0A175JEG0_ENTHI</name>
<keyword evidence="5" id="KW-1133">Transmembrane helix</keyword>
<evidence type="ECO:0000313" key="9">
    <source>
        <dbReference type="Proteomes" id="UP000078387"/>
    </source>
</evidence>
<feature type="domain" description="Protein kinase" evidence="7">
    <location>
        <begin position="1457"/>
        <end position="1726"/>
    </location>
</feature>
<dbReference type="Gene3D" id="1.10.510.10">
    <property type="entry name" value="Transferase(Phosphotransferase) domain 1"/>
    <property type="match status" value="1"/>
</dbReference>
<reference evidence="8 9" key="1">
    <citation type="submission" date="2016-05" db="EMBL/GenBank/DDBJ databases">
        <title>First whole genome sequencing of Entamoeba histolytica HM1:IMSS-clone-6.</title>
        <authorList>
            <person name="Mukherjee Avik.K."/>
            <person name="Izumyama S."/>
            <person name="Nakada-Tsukui K."/>
            <person name="Nozaki T."/>
        </authorList>
    </citation>
    <scope>NUCLEOTIDE SEQUENCE [LARGE SCALE GENOMIC DNA]</scope>
    <source>
        <strain evidence="8 9">HM1:IMSS clone 6</strain>
    </source>
</reference>
<dbReference type="EMBL" id="BDEQ01000001">
    <property type="protein sequence ID" value="GAT91977.1"/>
    <property type="molecule type" value="Genomic_DNA"/>
</dbReference>
<protein>
    <submittedName>
        <fullName evidence="8">Tyrosine kinase putative</fullName>
    </submittedName>
</protein>
<dbReference type="InterPro" id="IPR000719">
    <property type="entry name" value="Prot_kinase_dom"/>
</dbReference>
<dbReference type="GO" id="GO:0005524">
    <property type="term" value="F:ATP binding"/>
    <property type="evidence" value="ECO:0007669"/>
    <property type="project" value="UniProtKB-UniRule"/>
</dbReference>
<comment type="caution">
    <text evidence="8">The sequence shown here is derived from an EMBL/GenBank/DDBJ whole genome shotgun (WGS) entry which is preliminary data.</text>
</comment>
<evidence type="ECO:0000256" key="2">
    <source>
        <dbReference type="ARBA" id="ARBA00022741"/>
    </source>
</evidence>
<evidence type="ECO:0000256" key="4">
    <source>
        <dbReference type="PROSITE-ProRule" id="PRU10141"/>
    </source>
</evidence>
<dbReference type="SMART" id="SM00220">
    <property type="entry name" value="S_TKc"/>
    <property type="match status" value="1"/>
</dbReference>
<keyword evidence="3 4" id="KW-0067">ATP-binding</keyword>
<keyword evidence="8" id="KW-0418">Kinase</keyword>
<dbReference type="InterPro" id="IPR009030">
    <property type="entry name" value="Growth_fac_rcpt_cys_sf"/>
</dbReference>
<dbReference type="Proteomes" id="UP000078387">
    <property type="component" value="Unassembled WGS sequence"/>
</dbReference>
<keyword evidence="8" id="KW-0808">Transferase</keyword>
<feature type="signal peptide" evidence="6">
    <location>
        <begin position="1"/>
        <end position="17"/>
    </location>
</feature>
<keyword evidence="5" id="KW-0812">Transmembrane</keyword>
<dbReference type="VEuPathDB" id="AmoebaDB:EHI8A_032780"/>
<gene>
    <name evidence="8" type="ORF">CL6EHI_050480</name>
</gene>
<evidence type="ECO:0000256" key="3">
    <source>
        <dbReference type="ARBA" id="ARBA00022840"/>
    </source>
</evidence>
<dbReference type="InterPro" id="IPR011009">
    <property type="entry name" value="Kinase-like_dom_sf"/>
</dbReference>
<dbReference type="VEuPathDB" id="AmoebaDB:KM1_073920"/>
<evidence type="ECO:0000256" key="1">
    <source>
        <dbReference type="ARBA" id="ARBA00022527"/>
    </source>
</evidence>
<keyword evidence="5" id="KW-0472">Membrane</keyword>
<evidence type="ECO:0000256" key="5">
    <source>
        <dbReference type="SAM" id="Phobius"/>
    </source>
</evidence>
<dbReference type="VEuPathDB" id="AmoebaDB:EHI7A_035390"/>
<dbReference type="Pfam" id="PF07714">
    <property type="entry name" value="PK_Tyr_Ser-Thr"/>
    <property type="match status" value="1"/>
</dbReference>
<evidence type="ECO:0000256" key="6">
    <source>
        <dbReference type="SAM" id="SignalP"/>
    </source>
</evidence>
<dbReference type="InterPro" id="IPR053215">
    <property type="entry name" value="TKL_Ser/Thr_kinase"/>
</dbReference>
<dbReference type="PANTHER" id="PTHR45756">
    <property type="entry name" value="PALMITOYLTRANSFERASE"/>
    <property type="match status" value="1"/>
</dbReference>
<dbReference type="SUPFAM" id="SSF56112">
    <property type="entry name" value="Protein kinase-like (PK-like)"/>
    <property type="match status" value="1"/>
</dbReference>
<evidence type="ECO:0000313" key="8">
    <source>
        <dbReference type="EMBL" id="GAT91977.1"/>
    </source>
</evidence>
<dbReference type="InterPro" id="IPR017441">
    <property type="entry name" value="Protein_kinase_ATP_BS"/>
</dbReference>
<dbReference type="GO" id="GO:0004674">
    <property type="term" value="F:protein serine/threonine kinase activity"/>
    <property type="evidence" value="ECO:0007669"/>
    <property type="project" value="UniProtKB-KW"/>
</dbReference>
<organism evidence="8 9">
    <name type="scientific">Entamoeba histolytica</name>
    <dbReference type="NCBI Taxonomy" id="5759"/>
    <lineage>
        <taxon>Eukaryota</taxon>
        <taxon>Amoebozoa</taxon>
        <taxon>Evosea</taxon>
        <taxon>Archamoebae</taxon>
        <taxon>Mastigamoebida</taxon>
        <taxon>Entamoebidae</taxon>
        <taxon>Entamoeba</taxon>
    </lineage>
</organism>
<dbReference type="PROSITE" id="PS00108">
    <property type="entry name" value="PROTEIN_KINASE_ST"/>
    <property type="match status" value="1"/>
</dbReference>
<dbReference type="VEuPathDB" id="AmoebaDB:EHI_050480"/>
<dbReference type="Gene3D" id="2.10.220.10">
    <property type="entry name" value="Hormone Receptor, Insulin-like Growth Factor Receptor 1, Chain A, domain 2"/>
    <property type="match status" value="1"/>
</dbReference>
<dbReference type="eggNOG" id="KOG0192">
    <property type="taxonomic scope" value="Eukaryota"/>
</dbReference>
<keyword evidence="6" id="KW-0732">Signal</keyword>
<dbReference type="PROSITE" id="PS00107">
    <property type="entry name" value="PROTEIN_KINASE_ATP"/>
    <property type="match status" value="1"/>
</dbReference>
<feature type="chain" id="PRO_5008039883" evidence="6">
    <location>
        <begin position="18"/>
        <end position="1726"/>
    </location>
</feature>
<dbReference type="InterPro" id="IPR001245">
    <property type="entry name" value="Ser-Thr/Tyr_kinase_cat_dom"/>
</dbReference>
<dbReference type="VEuPathDB" id="AmoebaDB:EHI5A_057680"/>
<dbReference type="InterPro" id="IPR006212">
    <property type="entry name" value="Furin_repeat"/>
</dbReference>
<accession>A0A175JEG0</accession>
<feature type="transmembrane region" description="Helical" evidence="5">
    <location>
        <begin position="1278"/>
        <end position="1309"/>
    </location>
</feature>
<proteinExistence type="predicted"/>
<keyword evidence="2 4" id="KW-0547">Nucleotide-binding</keyword>
<feature type="binding site" evidence="4">
    <location>
        <position position="1484"/>
    </location>
    <ligand>
        <name>ATP</name>
        <dbReference type="ChEBI" id="CHEBI:30616"/>
    </ligand>
</feature>
<dbReference type="PROSITE" id="PS50011">
    <property type="entry name" value="PROTEIN_KINASE_DOM"/>
    <property type="match status" value="1"/>
</dbReference>
<keyword evidence="1" id="KW-0723">Serine/threonine-protein kinase</keyword>
<dbReference type="PANTHER" id="PTHR45756:SF1">
    <property type="entry name" value="PROTEIN KINASE DOMAIN CONTAINING PROTEIN"/>
    <property type="match status" value="1"/>
</dbReference>
<dbReference type="SUPFAM" id="SSF57184">
    <property type="entry name" value="Growth factor receptor domain"/>
    <property type="match status" value="3"/>
</dbReference>
<dbReference type="InterPro" id="IPR008271">
    <property type="entry name" value="Ser/Thr_kinase_AS"/>
</dbReference>
<evidence type="ECO:0000259" key="7">
    <source>
        <dbReference type="PROSITE" id="PS50011"/>
    </source>
</evidence>
<dbReference type="SMART" id="SM00261">
    <property type="entry name" value="FU"/>
    <property type="match status" value="4"/>
</dbReference>
<sequence>MFVPFILLLFLFYKTSSRICTVMTCDEFNQLSDCTLISIDNSTFTIDVLCLNDTKNLPPINLGNSSTLIIEDGAFQYISSISIKDASFVTIQGTLYISNNQLLQLGSNVILSINGSIIVNSILFNMNNLNIILNEGGHFIIYNSYVSFLNTKITSITHAFFIIQEHCSLTFLDTSISILQMNVLGSSILDLTKCSVNSISLTLFNDSSLQIHQSTFITSEITLKDSSQIILEESSFQLTFLHLFNQSILSSDTYSIISKTQQLVLSGKSILTINNGILSDIESVILFGDSQLIVNDCDINLKTIQLYDKSQIVFSGTTQLNNDSPSSGIHFFLFNSSKTQLQNNTSGYIGSIQQFNISLFFISDNVVISSLYDDPFTIDMYENSMFWLYGLSQMSLDNLTLHNHSTMHFYDNYFIEVKQINTYDYSNIILFDNGMLTLHTLVATKHSTIILNGECWIIANSILLEGSSNFFQNFKSYVLSTSFINMIDSSSWYLQEDSFFSCERFSMTDTTHLHFNTSKKIQIQSSFDCKEECYSISLSGSCIINITRTIEETVVFEKTETEVYLGNDIIILNEYEECTNLIFDEYKGFQKNKNPHTVLLSNGKILRYCPNNMDITMKCIMNGTEWMNEYNKNYLTSKNLKYSFTQKYCPCSGNNCYISSLNDKVIINGGDVNANFIDRKVNLIMNSNFYQQTIHGFIGSVTFPNKITIYPLCEVIGKNGVVSIDGDLFKYQVDCSSDDNNLKLTRKHELPSSLFKWNDQTIEIKSEIGVILYYKDNFNILKNYNIQGSVPIIIKTYNGMIDQNTNELCDFGIYENDQFNCLRKKIIQCDSGYYYESNGCKQCTIDHCKYCTSSDCLLCNDNYQLKDSKCVFVNSSICLKFTNNHCSYCSFGGVTNGQCSKCECEYCADCYEGKCYRCEDSFDGILENNQCIKKEGTEYKSATTIVSCSTTHFLNKNICENCTSSNSKSEICENNRILKCGYGSLLNEKGSCVSVINGVVEKDGIIKCDDGFSLVQGVCVHTQDECEKMINGKCLECKYSYGQYLYTTQTLNCKNKVNHCQVQSKFGCQRCDDGYFLQEGLCITCDERCLTCTNTSTYCLSCKEGYFIDDHQCRDNIEMQESCKLYTATGKCVKCHDKYYIYDFGCFPCKEECNTCTDDQSCIECNDTMYKNQNNECKFRNEIHGCKSNITSKGCDSCEDGYYLVFNECFKCGNHCKKCKNIENCQVCENNYILNSLTLSCVSMSFVDHCIKTENSKCSHCSFRYKLNENKESCIPNVVWWIVLLEIITAILILIIIVSIVCVVTKVFIYNVFLKQKSIIMNIKKLKIQMNVHATSDIMISTESIQFKTLDNLLSVDTINYASFYIGNISNSKKEVIINCPFINDYKYQMTIYPECVNLKPNKCCHVKVSLLPYCTCLINDTISLYEVDSLNKKRLIYTLPIKAQTELSPKLDIADVIEQKIIGEGRFGVISKGSYKGIPVAIKRLKEFSFNTEKSLNTDFTKEVEMLYKIRCDYIVHFYGALCFDFNKSIIMEYAPFGSLRNLIIKKNLNTQINKQSRIKFIIDAAKGIQYLHNNGILHRDIKPENILIMSLDTNNVSVCAKLTDFGSARNINMLQTNMTFTTGVGSPAFMAPEILLLQKYKKPADIYAFAITMYETMKWGGAYDNWDGLFEYPWQIAEFVVSGKRLEKPEGMEDNIFLIISKCWNNNPQQRLDITTLIELLTNV</sequence>
<dbReference type="Gene3D" id="3.30.200.20">
    <property type="entry name" value="Phosphorylase Kinase, domain 1"/>
    <property type="match status" value="1"/>
</dbReference>